<dbReference type="InterPro" id="IPR029058">
    <property type="entry name" value="AB_hydrolase_fold"/>
</dbReference>
<dbReference type="Gene3D" id="2.60.40.10">
    <property type="entry name" value="Immunoglobulins"/>
    <property type="match status" value="1"/>
</dbReference>
<accession>A0A1F7F6E9</accession>
<dbReference type="Pfam" id="PF18962">
    <property type="entry name" value="Por_Secre_tail"/>
    <property type="match status" value="1"/>
</dbReference>
<dbReference type="InterPro" id="IPR013783">
    <property type="entry name" value="Ig-like_fold"/>
</dbReference>
<evidence type="ECO:0000313" key="2">
    <source>
        <dbReference type="EMBL" id="OGK02211.1"/>
    </source>
</evidence>
<sequence length="720" mass="80301">MKLSYLIFLVFSIMTLVSGAVPSNFDVFFRSGQAFLTWDEAAGGEKYIIYRSTSPMTTADLTLENKRFEVAQGSAHNDILDHLSQISTFSNLTPPCVFSRNVTEPLDPAATGNTEQLPEGKNMIVLTTHVNGTYYYTVTAVTGGIEDKSVDSGNSAGPVAETVADPAPLLIWQSNYKTARIYLQYIDVDTFNLSYRYQEFAFPYWVGVNRRYNSTSGGCNLALYLNGGTQDLGGINDSILDNMANRYIDIKVIPEGDNTYWFGFSQTYNYRLGNVVDAGPTVNFTQARVMNFLKYLIFEDAYFSARIDTNRIFLKGNSNGSGGTLQFAYNYPDFFAYSFSYSGATDYFDEGVYDHRGYFSKLWGAYDDTAMTVAFTGWRSEWLNGKFKGMTVNDWFNQEEKLLLSPGDDMPWIAYGFGAKDSTVDWPSQGRNYFTNLEKSRRGFNGGVRGAYGHGGCDVIASALPQLTTIRKNNSFPAFSNVASNTDLPFPDVPEEIDFPLNNHFIWSTPHYKAGGVQEQIDELNRYEIVLASWKSDYMDPVGDDTADITPRRLQNFKVIPGQDYIVKNTAVNDTVMIYQIDTIAADEYGLVTFPGFLVKSGDQNTGGSRFIMAPVVPVSEVTAQSLKGDGMAIAVAPNPFNPATEITITNFKLRITNPEIKIFNIKGELVSDLSNSIRNSKFVIRNFFVWDASNQPSGVYVIKATMGNRILSKKVMLMK</sequence>
<comment type="caution">
    <text evidence="2">The sequence shown here is derived from an EMBL/GenBank/DDBJ whole genome shotgun (WGS) entry which is preliminary data.</text>
</comment>
<dbReference type="AlphaFoldDB" id="A0A1F7F6E9"/>
<proteinExistence type="predicted"/>
<dbReference type="EMBL" id="MFYX01000110">
    <property type="protein sequence ID" value="OGK02211.1"/>
    <property type="molecule type" value="Genomic_DNA"/>
</dbReference>
<protein>
    <recommendedName>
        <fullName evidence="1">Secretion system C-terminal sorting domain-containing protein</fullName>
    </recommendedName>
</protein>
<dbReference type="Proteomes" id="UP000179243">
    <property type="component" value="Unassembled WGS sequence"/>
</dbReference>
<reference evidence="2 3" key="1">
    <citation type="journal article" date="2016" name="Nat. Commun.">
        <title>Thousands of microbial genomes shed light on interconnected biogeochemical processes in an aquifer system.</title>
        <authorList>
            <person name="Anantharaman K."/>
            <person name="Brown C.T."/>
            <person name="Hug L.A."/>
            <person name="Sharon I."/>
            <person name="Castelle C.J."/>
            <person name="Probst A.J."/>
            <person name="Thomas B.C."/>
            <person name="Singh A."/>
            <person name="Wilkins M.J."/>
            <person name="Karaoz U."/>
            <person name="Brodie E.L."/>
            <person name="Williams K.H."/>
            <person name="Hubbard S.S."/>
            <person name="Banfield J.F."/>
        </authorList>
    </citation>
    <scope>NUCLEOTIDE SEQUENCE [LARGE SCALE GENOMIC DNA]</scope>
</reference>
<evidence type="ECO:0000313" key="3">
    <source>
        <dbReference type="Proteomes" id="UP000179243"/>
    </source>
</evidence>
<dbReference type="NCBIfam" id="TIGR04183">
    <property type="entry name" value="Por_Secre_tail"/>
    <property type="match status" value="1"/>
</dbReference>
<dbReference type="InterPro" id="IPR026444">
    <property type="entry name" value="Secre_tail"/>
</dbReference>
<dbReference type="Gene3D" id="3.40.50.1820">
    <property type="entry name" value="alpha/beta hydrolase"/>
    <property type="match status" value="1"/>
</dbReference>
<dbReference type="SUPFAM" id="SSF53474">
    <property type="entry name" value="alpha/beta-Hydrolases"/>
    <property type="match status" value="1"/>
</dbReference>
<organism evidence="2 3">
    <name type="scientific">Candidatus Raymondbacteria bacterium RIFOXYD12_FULL_49_13</name>
    <dbReference type="NCBI Taxonomy" id="1817890"/>
    <lineage>
        <taxon>Bacteria</taxon>
        <taxon>Raymondiibacteriota</taxon>
    </lineage>
</organism>
<gene>
    <name evidence="2" type="ORF">A2519_16150</name>
</gene>
<evidence type="ECO:0000259" key="1">
    <source>
        <dbReference type="Pfam" id="PF18962"/>
    </source>
</evidence>
<feature type="domain" description="Secretion system C-terminal sorting" evidence="1">
    <location>
        <begin position="638"/>
        <end position="717"/>
    </location>
</feature>
<name>A0A1F7F6E9_UNCRA</name>